<evidence type="ECO:0000313" key="3">
    <source>
        <dbReference type="Proteomes" id="UP001558613"/>
    </source>
</evidence>
<feature type="region of interest" description="Disordered" evidence="1">
    <location>
        <begin position="1"/>
        <end position="73"/>
    </location>
</feature>
<dbReference type="Proteomes" id="UP001558613">
    <property type="component" value="Unassembled WGS sequence"/>
</dbReference>
<dbReference type="EMBL" id="JAYMGO010000015">
    <property type="protein sequence ID" value="KAL1260389.1"/>
    <property type="molecule type" value="Genomic_DNA"/>
</dbReference>
<gene>
    <name evidence="2" type="ORF">QQF64_008216</name>
</gene>
<feature type="compositionally biased region" description="Basic and acidic residues" evidence="1">
    <location>
        <begin position="1"/>
        <end position="12"/>
    </location>
</feature>
<comment type="caution">
    <text evidence="2">The sequence shown here is derived from an EMBL/GenBank/DDBJ whole genome shotgun (WGS) entry which is preliminary data.</text>
</comment>
<reference evidence="2 3" key="1">
    <citation type="submission" date="2023-09" db="EMBL/GenBank/DDBJ databases">
        <authorList>
            <person name="Wang M."/>
        </authorList>
    </citation>
    <scope>NUCLEOTIDE SEQUENCE [LARGE SCALE GENOMIC DNA]</scope>
    <source>
        <strain evidence="2">GT-2023</strain>
        <tissue evidence="2">Liver</tissue>
    </source>
</reference>
<sequence>MCRDLGPNERHPSPRLTAAQTHTLRHGQTGLTLRRRSGRNRCAKQKRRRTVWRSAGWGSWRARGGSGPPDQPHKCLMGNRYLRPSLCL</sequence>
<evidence type="ECO:0000313" key="2">
    <source>
        <dbReference type="EMBL" id="KAL1260389.1"/>
    </source>
</evidence>
<protein>
    <submittedName>
        <fullName evidence="2">Uncharacterized protein</fullName>
    </submittedName>
</protein>
<evidence type="ECO:0000256" key="1">
    <source>
        <dbReference type="SAM" id="MobiDB-lite"/>
    </source>
</evidence>
<proteinExistence type="predicted"/>
<organism evidence="2 3">
    <name type="scientific">Cirrhinus molitorella</name>
    <name type="common">mud carp</name>
    <dbReference type="NCBI Taxonomy" id="172907"/>
    <lineage>
        <taxon>Eukaryota</taxon>
        <taxon>Metazoa</taxon>
        <taxon>Chordata</taxon>
        <taxon>Craniata</taxon>
        <taxon>Vertebrata</taxon>
        <taxon>Euteleostomi</taxon>
        <taxon>Actinopterygii</taxon>
        <taxon>Neopterygii</taxon>
        <taxon>Teleostei</taxon>
        <taxon>Ostariophysi</taxon>
        <taxon>Cypriniformes</taxon>
        <taxon>Cyprinidae</taxon>
        <taxon>Labeoninae</taxon>
        <taxon>Labeonini</taxon>
        <taxon>Cirrhinus</taxon>
    </lineage>
</organism>
<accession>A0ABR3M5I8</accession>
<feature type="compositionally biased region" description="Low complexity" evidence="1">
    <location>
        <begin position="52"/>
        <end position="63"/>
    </location>
</feature>
<name>A0ABR3M5I8_9TELE</name>
<keyword evidence="3" id="KW-1185">Reference proteome</keyword>
<feature type="compositionally biased region" description="Basic residues" evidence="1">
    <location>
        <begin position="33"/>
        <end position="51"/>
    </location>
</feature>